<accession>A0AAD4YLE4</accession>
<name>A0AAD4YLE4_PRUDU</name>
<organism evidence="1 2">
    <name type="scientific">Prunus dulcis</name>
    <name type="common">Almond</name>
    <name type="synonym">Amygdalus dulcis</name>
    <dbReference type="NCBI Taxonomy" id="3755"/>
    <lineage>
        <taxon>Eukaryota</taxon>
        <taxon>Viridiplantae</taxon>
        <taxon>Streptophyta</taxon>
        <taxon>Embryophyta</taxon>
        <taxon>Tracheophyta</taxon>
        <taxon>Spermatophyta</taxon>
        <taxon>Magnoliopsida</taxon>
        <taxon>eudicotyledons</taxon>
        <taxon>Gunneridae</taxon>
        <taxon>Pentapetalae</taxon>
        <taxon>rosids</taxon>
        <taxon>fabids</taxon>
        <taxon>Rosales</taxon>
        <taxon>Rosaceae</taxon>
        <taxon>Amygdaloideae</taxon>
        <taxon>Amygdaleae</taxon>
        <taxon>Prunus</taxon>
    </lineage>
</organism>
<evidence type="ECO:0000313" key="2">
    <source>
        <dbReference type="Proteomes" id="UP001054821"/>
    </source>
</evidence>
<dbReference type="AlphaFoldDB" id="A0AAD4YLE4"/>
<proteinExistence type="predicted"/>
<reference evidence="1 2" key="1">
    <citation type="journal article" date="2022" name="G3 (Bethesda)">
        <title>Whole-genome sequence and methylome profiling of the almond [Prunus dulcis (Mill.) D.A. Webb] cultivar 'Nonpareil'.</title>
        <authorList>
            <person name="D'Amico-Willman K.M."/>
            <person name="Ouma W.Z."/>
            <person name="Meulia T."/>
            <person name="Sideli G.M."/>
            <person name="Gradziel T.M."/>
            <person name="Fresnedo-Ramirez J."/>
        </authorList>
    </citation>
    <scope>NUCLEOTIDE SEQUENCE [LARGE SCALE GENOMIC DNA]</scope>
    <source>
        <strain evidence="1">Clone GOH B32 T37-40</strain>
    </source>
</reference>
<evidence type="ECO:0000313" key="1">
    <source>
        <dbReference type="EMBL" id="KAI5313074.1"/>
    </source>
</evidence>
<protein>
    <submittedName>
        <fullName evidence="1">Uncharacterized protein</fullName>
    </submittedName>
</protein>
<dbReference type="Proteomes" id="UP001054821">
    <property type="component" value="Chromosome 8"/>
</dbReference>
<dbReference type="EMBL" id="JAJFAZ020000008">
    <property type="protein sequence ID" value="KAI5313074.1"/>
    <property type="molecule type" value="Genomic_DNA"/>
</dbReference>
<keyword evidence="2" id="KW-1185">Reference proteome</keyword>
<gene>
    <name evidence="1" type="ORF">L3X38_042248</name>
</gene>
<sequence length="134" mass="15383">MNSNPLPVSSISWKKPVNPVSLLHWTIPHFTRGERAAQVLADPSVRGQSRRTLKTKRTFSIFFNQLCHLSRDRAKPMTSQELGILEQVEDILVQVFLSKRVEFASNLYRVIVNPSPSDVIRARVLGEDMFRSFF</sequence>
<comment type="caution">
    <text evidence="1">The sequence shown here is derived from an EMBL/GenBank/DDBJ whole genome shotgun (WGS) entry which is preliminary data.</text>
</comment>